<comment type="caution">
    <text evidence="1">The sequence shown here is derived from an EMBL/GenBank/DDBJ whole genome shotgun (WGS) entry which is preliminary data.</text>
</comment>
<gene>
    <name evidence="1" type="ORF">EYF80_019002</name>
</gene>
<protein>
    <submittedName>
        <fullName evidence="1">Uncharacterized protein</fullName>
    </submittedName>
</protein>
<dbReference type="EMBL" id="SRLO01000159">
    <property type="protein sequence ID" value="TNN70719.1"/>
    <property type="molecule type" value="Genomic_DNA"/>
</dbReference>
<keyword evidence="2" id="KW-1185">Reference proteome</keyword>
<accession>A0A4Z2HXZ9</accession>
<evidence type="ECO:0000313" key="1">
    <source>
        <dbReference type="EMBL" id="TNN70719.1"/>
    </source>
</evidence>
<proteinExistence type="predicted"/>
<dbReference type="Proteomes" id="UP000314294">
    <property type="component" value="Unassembled WGS sequence"/>
</dbReference>
<reference evidence="1 2" key="1">
    <citation type="submission" date="2019-03" db="EMBL/GenBank/DDBJ databases">
        <title>First draft genome of Liparis tanakae, snailfish: a comprehensive survey of snailfish specific genes.</title>
        <authorList>
            <person name="Kim W."/>
            <person name="Song I."/>
            <person name="Jeong J.-H."/>
            <person name="Kim D."/>
            <person name="Kim S."/>
            <person name="Ryu S."/>
            <person name="Song J.Y."/>
            <person name="Lee S.K."/>
        </authorList>
    </citation>
    <scope>NUCLEOTIDE SEQUENCE [LARGE SCALE GENOMIC DNA]</scope>
    <source>
        <tissue evidence="1">Muscle</tissue>
    </source>
</reference>
<organism evidence="1 2">
    <name type="scientific">Liparis tanakae</name>
    <name type="common">Tanaka's snailfish</name>
    <dbReference type="NCBI Taxonomy" id="230148"/>
    <lineage>
        <taxon>Eukaryota</taxon>
        <taxon>Metazoa</taxon>
        <taxon>Chordata</taxon>
        <taxon>Craniata</taxon>
        <taxon>Vertebrata</taxon>
        <taxon>Euteleostomi</taxon>
        <taxon>Actinopterygii</taxon>
        <taxon>Neopterygii</taxon>
        <taxon>Teleostei</taxon>
        <taxon>Neoteleostei</taxon>
        <taxon>Acanthomorphata</taxon>
        <taxon>Eupercaria</taxon>
        <taxon>Perciformes</taxon>
        <taxon>Cottioidei</taxon>
        <taxon>Cottales</taxon>
        <taxon>Liparidae</taxon>
        <taxon>Liparis</taxon>
    </lineage>
</organism>
<evidence type="ECO:0000313" key="2">
    <source>
        <dbReference type="Proteomes" id="UP000314294"/>
    </source>
</evidence>
<sequence>MISNTLSSPCVQEGLTDRVLQKLLKLDERTDDTTLVFADDIPGDGQELYLNITRTELPQQA</sequence>
<name>A0A4Z2HXZ9_9TELE</name>
<dbReference type="AlphaFoldDB" id="A0A4Z2HXZ9"/>